<comment type="cofactor">
    <cofactor evidence="1">
        <name>Mg(2+)</name>
        <dbReference type="ChEBI" id="CHEBI:18420"/>
    </cofactor>
</comment>
<dbReference type="Ensembl" id="ENSNMLT00000008418.1">
    <property type="protein sequence ID" value="ENSNMLP00000007395.1"/>
    <property type="gene ID" value="ENSNMLG00000005310.1"/>
</dbReference>
<evidence type="ECO:0000256" key="4">
    <source>
        <dbReference type="ARBA" id="ARBA00022842"/>
    </source>
</evidence>
<evidence type="ECO:0000313" key="5">
    <source>
        <dbReference type="Ensembl" id="ENSNMLP00000007395.1"/>
    </source>
</evidence>
<keyword evidence="3" id="KW-0378">Hydrolase</keyword>
<dbReference type="GO" id="GO:0003906">
    <property type="term" value="F:DNA-(apurinic or apyrimidinic site) endonuclease activity"/>
    <property type="evidence" value="ECO:0007669"/>
    <property type="project" value="TreeGrafter"/>
</dbReference>
<sequence>MTIDKDGRYVIISGLLEHKKVTLANIYAPNSGQIKFLSNLAIVLAQNKHKNNPILIGGDFNLVNDAIFDRSKRPLPADNALSASFSELQKTLGVTDIWRCVNPSSREYTFYSKNSLEHAERFDV</sequence>
<dbReference type="SUPFAM" id="SSF56219">
    <property type="entry name" value="DNase I-like"/>
    <property type="match status" value="1"/>
</dbReference>
<dbReference type="Proteomes" id="UP000694523">
    <property type="component" value="Unplaced"/>
</dbReference>
<keyword evidence="2" id="KW-0479">Metal-binding</keyword>
<dbReference type="PANTHER" id="PTHR22748:SF6">
    <property type="entry name" value="DNA-(APURINIC OR APYRIMIDINIC SITE) ENDONUCLEASE"/>
    <property type="match status" value="1"/>
</dbReference>
<dbReference type="GO" id="GO:0008311">
    <property type="term" value="F:double-stranded DNA 3'-5' DNA exonuclease activity"/>
    <property type="evidence" value="ECO:0007669"/>
    <property type="project" value="TreeGrafter"/>
</dbReference>
<evidence type="ECO:0000256" key="1">
    <source>
        <dbReference type="ARBA" id="ARBA00001946"/>
    </source>
</evidence>
<protein>
    <recommendedName>
        <fullName evidence="7">Endonuclease/exonuclease/phosphatase domain-containing protein</fullName>
    </recommendedName>
</protein>
<dbReference type="GO" id="GO:0046872">
    <property type="term" value="F:metal ion binding"/>
    <property type="evidence" value="ECO:0007669"/>
    <property type="project" value="UniProtKB-KW"/>
</dbReference>
<dbReference type="InterPro" id="IPR036691">
    <property type="entry name" value="Endo/exonu/phosph_ase_sf"/>
</dbReference>
<dbReference type="Gene3D" id="3.60.10.10">
    <property type="entry name" value="Endonuclease/exonuclease/phosphatase"/>
    <property type="match status" value="1"/>
</dbReference>
<dbReference type="AlphaFoldDB" id="A0A8C6SJ26"/>
<keyword evidence="6" id="KW-1185">Reference proteome</keyword>
<evidence type="ECO:0000313" key="6">
    <source>
        <dbReference type="Proteomes" id="UP000694523"/>
    </source>
</evidence>
<evidence type="ECO:0000256" key="2">
    <source>
        <dbReference type="ARBA" id="ARBA00022723"/>
    </source>
</evidence>
<dbReference type="GO" id="GO:0008081">
    <property type="term" value="F:phosphoric diester hydrolase activity"/>
    <property type="evidence" value="ECO:0007669"/>
    <property type="project" value="TreeGrafter"/>
</dbReference>
<keyword evidence="4" id="KW-0460">Magnesium</keyword>
<reference evidence="5" key="2">
    <citation type="submission" date="2025-09" db="UniProtKB">
        <authorList>
            <consortium name="Ensembl"/>
        </authorList>
    </citation>
    <scope>IDENTIFICATION</scope>
</reference>
<proteinExistence type="predicted"/>
<dbReference type="PANTHER" id="PTHR22748">
    <property type="entry name" value="AP ENDONUCLEASE"/>
    <property type="match status" value="1"/>
</dbReference>
<dbReference type="GO" id="GO:0005634">
    <property type="term" value="C:nucleus"/>
    <property type="evidence" value="ECO:0007669"/>
    <property type="project" value="TreeGrafter"/>
</dbReference>
<name>A0A8C6SJ26_9GOBI</name>
<evidence type="ECO:0000256" key="3">
    <source>
        <dbReference type="ARBA" id="ARBA00022801"/>
    </source>
</evidence>
<evidence type="ECO:0008006" key="7">
    <source>
        <dbReference type="Google" id="ProtNLM"/>
    </source>
</evidence>
<organism evidence="5 6">
    <name type="scientific">Neogobius melanostomus</name>
    <name type="common">round goby</name>
    <dbReference type="NCBI Taxonomy" id="47308"/>
    <lineage>
        <taxon>Eukaryota</taxon>
        <taxon>Metazoa</taxon>
        <taxon>Chordata</taxon>
        <taxon>Craniata</taxon>
        <taxon>Vertebrata</taxon>
        <taxon>Euteleostomi</taxon>
        <taxon>Actinopterygii</taxon>
        <taxon>Neopterygii</taxon>
        <taxon>Teleostei</taxon>
        <taxon>Neoteleostei</taxon>
        <taxon>Acanthomorphata</taxon>
        <taxon>Gobiaria</taxon>
        <taxon>Gobiiformes</taxon>
        <taxon>Gobioidei</taxon>
        <taxon>Gobiidae</taxon>
        <taxon>Benthophilinae</taxon>
        <taxon>Neogobiini</taxon>
        <taxon>Neogobius</taxon>
    </lineage>
</organism>
<dbReference type="GO" id="GO:0006284">
    <property type="term" value="P:base-excision repair"/>
    <property type="evidence" value="ECO:0007669"/>
    <property type="project" value="TreeGrafter"/>
</dbReference>
<reference evidence="5" key="1">
    <citation type="submission" date="2025-08" db="UniProtKB">
        <authorList>
            <consortium name="Ensembl"/>
        </authorList>
    </citation>
    <scope>IDENTIFICATION</scope>
</reference>
<accession>A0A8C6SJ26</accession>
<dbReference type="InterPro" id="IPR004808">
    <property type="entry name" value="AP_endonuc_1"/>
</dbReference>